<accession>A0A812C500</accession>
<feature type="transmembrane region" description="Helical" evidence="1">
    <location>
        <begin position="116"/>
        <end position="137"/>
    </location>
</feature>
<feature type="transmembrane region" description="Helical" evidence="1">
    <location>
        <begin position="149"/>
        <end position="171"/>
    </location>
</feature>
<evidence type="ECO:0000313" key="3">
    <source>
        <dbReference type="Proteomes" id="UP000597762"/>
    </source>
</evidence>
<dbReference type="Proteomes" id="UP000597762">
    <property type="component" value="Unassembled WGS sequence"/>
</dbReference>
<reference evidence="2" key="1">
    <citation type="submission" date="2021-01" db="EMBL/GenBank/DDBJ databases">
        <authorList>
            <person name="Li R."/>
            <person name="Bekaert M."/>
        </authorList>
    </citation>
    <scope>NUCLEOTIDE SEQUENCE</scope>
    <source>
        <strain evidence="2">Farmed</strain>
    </source>
</reference>
<keyword evidence="3" id="KW-1185">Reference proteome</keyword>
<dbReference type="EMBL" id="CAHIKZ030001114">
    <property type="protein sequence ID" value="CAE1253536.1"/>
    <property type="molecule type" value="Genomic_DNA"/>
</dbReference>
<evidence type="ECO:0000256" key="1">
    <source>
        <dbReference type="SAM" id="Phobius"/>
    </source>
</evidence>
<keyword evidence="1" id="KW-0472">Membrane</keyword>
<dbReference type="AlphaFoldDB" id="A0A812C500"/>
<gene>
    <name evidence="2" type="ORF">SPHA_28489</name>
</gene>
<sequence length="188" mass="20681">MASTNILVTFFIDNVINGIHSILGHIFIDNNVGQWHPQHPWLDIFIDNNVCINGIHSILWSHFHFWSMASTTSLVTFSLIAGSMASTTSLVTFSLITMSSMASTTSLDNNVGQLASTTSLVTFSLITMSVNGIHNILDRITMSSTTTSLVMASLITMSVNGIHNILGHIFIDNNVGQWHPQHQQSHLF</sequence>
<protein>
    <submittedName>
        <fullName evidence="2">Uncharacterized protein</fullName>
    </submittedName>
</protein>
<evidence type="ECO:0000313" key="2">
    <source>
        <dbReference type="EMBL" id="CAE1253536.1"/>
    </source>
</evidence>
<keyword evidence="1" id="KW-1133">Transmembrane helix</keyword>
<name>A0A812C500_ACAPH</name>
<keyword evidence="1" id="KW-0812">Transmembrane</keyword>
<proteinExistence type="predicted"/>
<organism evidence="2 3">
    <name type="scientific">Acanthosepion pharaonis</name>
    <name type="common">Pharaoh cuttlefish</name>
    <name type="synonym">Sepia pharaonis</name>
    <dbReference type="NCBI Taxonomy" id="158019"/>
    <lineage>
        <taxon>Eukaryota</taxon>
        <taxon>Metazoa</taxon>
        <taxon>Spiralia</taxon>
        <taxon>Lophotrochozoa</taxon>
        <taxon>Mollusca</taxon>
        <taxon>Cephalopoda</taxon>
        <taxon>Coleoidea</taxon>
        <taxon>Decapodiformes</taxon>
        <taxon>Sepiida</taxon>
        <taxon>Sepiina</taxon>
        <taxon>Sepiidae</taxon>
        <taxon>Acanthosepion</taxon>
    </lineage>
</organism>
<feature type="transmembrane region" description="Helical" evidence="1">
    <location>
        <begin position="74"/>
        <end position="96"/>
    </location>
</feature>
<comment type="caution">
    <text evidence="2">The sequence shown here is derived from an EMBL/GenBank/DDBJ whole genome shotgun (WGS) entry which is preliminary data.</text>
</comment>